<feature type="region of interest" description="Disordered" evidence="1">
    <location>
        <begin position="77"/>
        <end position="97"/>
    </location>
</feature>
<proteinExistence type="predicted"/>
<dbReference type="Proteomes" id="UP000193335">
    <property type="component" value="Unassembled WGS sequence"/>
</dbReference>
<protein>
    <submittedName>
        <fullName evidence="2">Uncharacterized protein</fullName>
    </submittedName>
</protein>
<feature type="compositionally biased region" description="Polar residues" evidence="1">
    <location>
        <begin position="79"/>
        <end position="90"/>
    </location>
</feature>
<evidence type="ECO:0000313" key="3">
    <source>
        <dbReference type="Proteomes" id="UP000193335"/>
    </source>
</evidence>
<dbReference type="RefSeq" id="WP_085398554.1">
    <property type="nucleotide sequence ID" value="NZ_NAFL01000189.1"/>
</dbReference>
<organism evidence="2 3">
    <name type="scientific">Bradyrhizobium japonicum</name>
    <dbReference type="NCBI Taxonomy" id="375"/>
    <lineage>
        <taxon>Bacteria</taxon>
        <taxon>Pseudomonadati</taxon>
        <taxon>Pseudomonadota</taxon>
        <taxon>Alphaproteobacteria</taxon>
        <taxon>Hyphomicrobiales</taxon>
        <taxon>Nitrobacteraceae</taxon>
        <taxon>Bradyrhizobium</taxon>
    </lineage>
</organism>
<dbReference type="AlphaFoldDB" id="A0A1Y2JWQ8"/>
<dbReference type="EMBL" id="NAFL01000189">
    <property type="protein sequence ID" value="OSJ36548.1"/>
    <property type="molecule type" value="Genomic_DNA"/>
</dbReference>
<gene>
    <name evidence="2" type="ORF">BSZ19_03725</name>
</gene>
<comment type="caution">
    <text evidence="2">The sequence shown here is derived from an EMBL/GenBank/DDBJ whole genome shotgun (WGS) entry which is preliminary data.</text>
</comment>
<evidence type="ECO:0000313" key="2">
    <source>
        <dbReference type="EMBL" id="OSJ36548.1"/>
    </source>
</evidence>
<name>A0A1Y2JWQ8_BRAJP</name>
<sequence>MSPSSDPPKLNTLTVDASAPAEISVLDGSANTVARAVGHLSSSLPSDIYKVRVRVGPTLEERIVALDRDQEIRIDAPTDFSSPIPLTNTRRSQDKHQETTRWASENLSQVLGIGASILIIARAWSRHGDSAPINPATDLMFIDESSSMKLDIGKLAKFTADGDPIASWSAAVTPGSYRLQLAGGITRAIFVTNNLQTQAFLLQRTTSSYGRSDSATLDIENAAISISPQQSFDPGNSQTWLAEVARYALTQKRKILSEGVLDQVLRAKFDDPMLGLLGAHLLLRDEPDNVVDFETVTQNLFNLLGSDHPDVRALCLARRTPLSEVPRRITSPPMLRASWDLAVAHSLKESDIFPEDSEANHIATLVLPGSPWLIWKTPTDGEGSSMRLEETLQDFVAARSRADRARSNATNPVRSRLNSAYRTLAHGLEVVRGTAPTVREAMPELSLDEKGELTKVLGIPASKLDSMLRKLFP</sequence>
<accession>A0A1Y2JWQ8</accession>
<reference evidence="2 3" key="1">
    <citation type="submission" date="2017-03" db="EMBL/GenBank/DDBJ databases">
        <title>Whole genome sequences of fourteen strains of Bradyrhizobium canariense and one strain of Bradyrhizobium japonicum isolated from Lupinus (Papilionoideae: Genisteae) species in Algeria.</title>
        <authorList>
            <person name="Crovadore J."/>
            <person name="Chekireb D."/>
            <person name="Brachmann A."/>
            <person name="Chablais R."/>
            <person name="Cochard B."/>
            <person name="Lefort F."/>
        </authorList>
    </citation>
    <scope>NUCLEOTIDE SEQUENCE [LARGE SCALE GENOMIC DNA]</scope>
    <source>
        <strain evidence="2 3">UBMA197</strain>
    </source>
</reference>
<evidence type="ECO:0000256" key="1">
    <source>
        <dbReference type="SAM" id="MobiDB-lite"/>
    </source>
</evidence>